<keyword evidence="3" id="KW-1185">Reference proteome</keyword>
<dbReference type="AlphaFoldDB" id="A0A1G6WCB1"/>
<evidence type="ECO:0000313" key="2">
    <source>
        <dbReference type="EMBL" id="SDD62867.1"/>
    </source>
</evidence>
<organism evidence="2 3">
    <name type="scientific">Actinokineospora iranica</name>
    <dbReference type="NCBI Taxonomy" id="1271860"/>
    <lineage>
        <taxon>Bacteria</taxon>
        <taxon>Bacillati</taxon>
        <taxon>Actinomycetota</taxon>
        <taxon>Actinomycetes</taxon>
        <taxon>Pseudonocardiales</taxon>
        <taxon>Pseudonocardiaceae</taxon>
        <taxon>Actinokineospora</taxon>
    </lineage>
</organism>
<gene>
    <name evidence="2" type="ORF">SAMN05216174_11493</name>
</gene>
<keyword evidence="1" id="KW-1133">Transmembrane helix</keyword>
<protein>
    <recommendedName>
        <fullName evidence="4">DUF3592 domain-containing protein</fullName>
    </recommendedName>
</protein>
<dbReference type="EMBL" id="FMZZ01000014">
    <property type="protein sequence ID" value="SDD62867.1"/>
    <property type="molecule type" value="Genomic_DNA"/>
</dbReference>
<keyword evidence="1" id="KW-0472">Membrane</keyword>
<proteinExistence type="predicted"/>
<feature type="transmembrane region" description="Helical" evidence="1">
    <location>
        <begin position="55"/>
        <end position="75"/>
    </location>
</feature>
<keyword evidence="1" id="KW-0812">Transmembrane</keyword>
<dbReference type="Proteomes" id="UP000199501">
    <property type="component" value="Unassembled WGS sequence"/>
</dbReference>
<sequence length="275" mass="29564">MGVAVREAGIEDVRRLRFFEVAVHGQDDLTGPGEHSVSESVATEAVRRLRRRGRVLTLLGLLLFTAFVVGANLLVDRAEELLANGVATPGVVVGVSQSARGSGNTIDVRFAVGGVERDRTMNLDDSGPVLAVGDRITVFYDRHDPENIAAPGVSNDPSLPTLLVVVAFALWPMLLPPGLIGLVRWGRRARAVRVHGWRRAQVEAHGKRLHRIHFPANPSAEPSGSAMTVVTTYPVVRGIPPEFRTGEVLVGGHGRRVTLVFTRGPVLAAARTVRG</sequence>
<evidence type="ECO:0008006" key="4">
    <source>
        <dbReference type="Google" id="ProtNLM"/>
    </source>
</evidence>
<reference evidence="3" key="1">
    <citation type="submission" date="2016-10" db="EMBL/GenBank/DDBJ databases">
        <authorList>
            <person name="Varghese N."/>
            <person name="Submissions S."/>
        </authorList>
    </citation>
    <scope>NUCLEOTIDE SEQUENCE [LARGE SCALE GENOMIC DNA]</scope>
    <source>
        <strain evidence="3">IBRC-M 10403</strain>
    </source>
</reference>
<accession>A0A1G6WCB1</accession>
<evidence type="ECO:0000313" key="3">
    <source>
        <dbReference type="Proteomes" id="UP000199501"/>
    </source>
</evidence>
<name>A0A1G6WCB1_9PSEU</name>
<feature type="transmembrane region" description="Helical" evidence="1">
    <location>
        <begin position="162"/>
        <end position="183"/>
    </location>
</feature>
<dbReference type="STRING" id="1271860.SAMN05216174_11493"/>
<evidence type="ECO:0000256" key="1">
    <source>
        <dbReference type="SAM" id="Phobius"/>
    </source>
</evidence>